<feature type="region of interest" description="Disordered" evidence="1">
    <location>
        <begin position="189"/>
        <end position="210"/>
    </location>
</feature>
<dbReference type="HOGENOM" id="CLU_108547_0_0_1"/>
<dbReference type="GeneID" id="19112201"/>
<protein>
    <submittedName>
        <fullName evidence="2">Uncharacterized protein</fullName>
    </submittedName>
</protein>
<sequence length="210" mass="22437">MTPAVVPTASTWVLRFKHNRTTLFLHCDPLQKLSSIRAELLKAIQQTSPDGKLNGHAIPDHASDILLARPVDINDLTLGWEAIDTGHSEDGMLEDKKGKGKATASAGRGKLSKDAGTDCPQGVGLKDGGVVAFRFRLDADASNLNMDEGIDIEEDEKLVSGMLAGESMAEKWDVVVPTMEETYGDDEMAEAAETDVMGTGGKNASGRGER</sequence>
<dbReference type="AlphaFoldDB" id="M2NJ64"/>
<keyword evidence="3" id="KW-1185">Reference proteome</keyword>
<feature type="region of interest" description="Disordered" evidence="1">
    <location>
        <begin position="88"/>
        <end position="115"/>
    </location>
</feature>
<dbReference type="EMBL" id="KB445551">
    <property type="protein sequence ID" value="EMC99434.1"/>
    <property type="molecule type" value="Genomic_DNA"/>
</dbReference>
<evidence type="ECO:0000313" key="3">
    <source>
        <dbReference type="Proteomes" id="UP000011761"/>
    </source>
</evidence>
<dbReference type="Proteomes" id="UP000011761">
    <property type="component" value="Unassembled WGS sequence"/>
</dbReference>
<gene>
    <name evidence="2" type="ORF">BAUCODRAFT_336769</name>
</gene>
<evidence type="ECO:0000313" key="2">
    <source>
        <dbReference type="EMBL" id="EMC99434.1"/>
    </source>
</evidence>
<organism evidence="2 3">
    <name type="scientific">Baudoinia panamericana (strain UAMH 10762)</name>
    <name type="common">Angels' share fungus</name>
    <name type="synonym">Baudoinia compniacensis (strain UAMH 10762)</name>
    <dbReference type="NCBI Taxonomy" id="717646"/>
    <lineage>
        <taxon>Eukaryota</taxon>
        <taxon>Fungi</taxon>
        <taxon>Dikarya</taxon>
        <taxon>Ascomycota</taxon>
        <taxon>Pezizomycotina</taxon>
        <taxon>Dothideomycetes</taxon>
        <taxon>Dothideomycetidae</taxon>
        <taxon>Mycosphaerellales</taxon>
        <taxon>Teratosphaeriaceae</taxon>
        <taxon>Baudoinia</taxon>
    </lineage>
</organism>
<dbReference type="eggNOG" id="ENOG502T0DY">
    <property type="taxonomic scope" value="Eukaryota"/>
</dbReference>
<reference evidence="2 3" key="1">
    <citation type="journal article" date="2012" name="PLoS Pathog.">
        <title>Diverse lifestyles and strategies of plant pathogenesis encoded in the genomes of eighteen Dothideomycetes fungi.</title>
        <authorList>
            <person name="Ohm R.A."/>
            <person name="Feau N."/>
            <person name="Henrissat B."/>
            <person name="Schoch C.L."/>
            <person name="Horwitz B.A."/>
            <person name="Barry K.W."/>
            <person name="Condon B.J."/>
            <person name="Copeland A.C."/>
            <person name="Dhillon B."/>
            <person name="Glaser F."/>
            <person name="Hesse C.N."/>
            <person name="Kosti I."/>
            <person name="LaButti K."/>
            <person name="Lindquist E.A."/>
            <person name="Lucas S."/>
            <person name="Salamov A.A."/>
            <person name="Bradshaw R.E."/>
            <person name="Ciuffetti L."/>
            <person name="Hamelin R.C."/>
            <person name="Kema G.H.J."/>
            <person name="Lawrence C."/>
            <person name="Scott J.A."/>
            <person name="Spatafora J.W."/>
            <person name="Turgeon B.G."/>
            <person name="de Wit P.J.G.M."/>
            <person name="Zhong S."/>
            <person name="Goodwin S.B."/>
            <person name="Grigoriev I.V."/>
        </authorList>
    </citation>
    <scope>NUCLEOTIDE SEQUENCE [LARGE SCALE GENOMIC DNA]</scope>
    <source>
        <strain evidence="2 3">UAMH 10762</strain>
    </source>
</reference>
<evidence type="ECO:0000256" key="1">
    <source>
        <dbReference type="SAM" id="MobiDB-lite"/>
    </source>
</evidence>
<dbReference type="RefSeq" id="XP_007673160.1">
    <property type="nucleotide sequence ID" value="XM_007674970.1"/>
</dbReference>
<dbReference type="OMA" id="MHRANTS"/>
<dbReference type="OrthoDB" id="5376498at2759"/>
<dbReference type="KEGG" id="bcom:BAUCODRAFT_336769"/>
<accession>M2NJ64</accession>
<feature type="compositionally biased region" description="Basic and acidic residues" evidence="1">
    <location>
        <begin position="88"/>
        <end position="97"/>
    </location>
</feature>
<name>M2NJ64_BAUPA</name>
<proteinExistence type="predicted"/>